<name>A0AAF1A386_SOLVR</name>
<dbReference type="Proteomes" id="UP001234989">
    <property type="component" value="Chromosome 12"/>
</dbReference>
<dbReference type="EMBL" id="CP133623">
    <property type="protein sequence ID" value="WMV59523.1"/>
    <property type="molecule type" value="Genomic_DNA"/>
</dbReference>
<keyword evidence="2" id="KW-1185">Reference proteome</keyword>
<organism evidence="1 2">
    <name type="scientific">Solanum verrucosum</name>
    <dbReference type="NCBI Taxonomy" id="315347"/>
    <lineage>
        <taxon>Eukaryota</taxon>
        <taxon>Viridiplantae</taxon>
        <taxon>Streptophyta</taxon>
        <taxon>Embryophyta</taxon>
        <taxon>Tracheophyta</taxon>
        <taxon>Spermatophyta</taxon>
        <taxon>Magnoliopsida</taxon>
        <taxon>eudicotyledons</taxon>
        <taxon>Gunneridae</taxon>
        <taxon>Pentapetalae</taxon>
        <taxon>asterids</taxon>
        <taxon>lamiids</taxon>
        <taxon>Solanales</taxon>
        <taxon>Solanaceae</taxon>
        <taxon>Solanoideae</taxon>
        <taxon>Solaneae</taxon>
        <taxon>Solanum</taxon>
    </lineage>
</organism>
<reference evidence="1" key="1">
    <citation type="submission" date="2023-08" db="EMBL/GenBank/DDBJ databases">
        <title>A de novo genome assembly of Solanum verrucosum Schlechtendal, a Mexican diploid species geographically isolated from the other diploid A-genome species in potato relatives.</title>
        <authorList>
            <person name="Hosaka K."/>
        </authorList>
    </citation>
    <scope>NUCLEOTIDE SEQUENCE</scope>
    <source>
        <tissue evidence="1">Young leaves</tissue>
    </source>
</reference>
<accession>A0AAF1A386</accession>
<proteinExistence type="predicted"/>
<evidence type="ECO:0000313" key="2">
    <source>
        <dbReference type="Proteomes" id="UP001234989"/>
    </source>
</evidence>
<evidence type="ECO:0000313" key="1">
    <source>
        <dbReference type="EMBL" id="WMV59523.1"/>
    </source>
</evidence>
<sequence>MGISHSYELGIAQTQRLWKDYSKIFPTISVNILNSS</sequence>
<dbReference type="AlphaFoldDB" id="A0AAF1A386"/>
<protein>
    <submittedName>
        <fullName evidence="1">Uncharacterized protein</fullName>
    </submittedName>
</protein>
<gene>
    <name evidence="1" type="ORF">MTR67_052908</name>
</gene>